<sequence length="66" mass="7139">MSYTQAQVDHAKAMYAKGALSLELNGEKVTFVSGAEFRRRIREMEAGVSGTGQGMTITFPKTGRGL</sequence>
<proteinExistence type="predicted"/>
<protein>
    <submittedName>
        <fullName evidence="1">Uncharacterized protein</fullName>
    </submittedName>
</protein>
<name>A0A238JYZ1_9RHOB</name>
<gene>
    <name evidence="1" type="ORF">PEV8663_00572</name>
</gene>
<organism evidence="1 2">
    <name type="scientific">Pelagimonas varians</name>
    <dbReference type="NCBI Taxonomy" id="696760"/>
    <lineage>
        <taxon>Bacteria</taxon>
        <taxon>Pseudomonadati</taxon>
        <taxon>Pseudomonadota</taxon>
        <taxon>Alphaproteobacteria</taxon>
        <taxon>Rhodobacterales</taxon>
        <taxon>Roseobacteraceae</taxon>
        <taxon>Pelagimonas</taxon>
    </lineage>
</organism>
<evidence type="ECO:0000313" key="1">
    <source>
        <dbReference type="EMBL" id="SMX35723.1"/>
    </source>
</evidence>
<dbReference type="AlphaFoldDB" id="A0A238JYZ1"/>
<reference evidence="1 2" key="1">
    <citation type="submission" date="2017-05" db="EMBL/GenBank/DDBJ databases">
        <authorList>
            <person name="Song R."/>
            <person name="Chenine A.L."/>
            <person name="Ruprecht R.M."/>
        </authorList>
    </citation>
    <scope>NUCLEOTIDE SEQUENCE [LARGE SCALE GENOMIC DNA]</scope>
    <source>
        <strain evidence="1 2">CECT 8663</strain>
    </source>
</reference>
<dbReference type="EMBL" id="FXYH01000002">
    <property type="protein sequence ID" value="SMX35723.1"/>
    <property type="molecule type" value="Genomic_DNA"/>
</dbReference>
<evidence type="ECO:0000313" key="2">
    <source>
        <dbReference type="Proteomes" id="UP000220836"/>
    </source>
</evidence>
<dbReference type="OrthoDB" id="7581025at2"/>
<dbReference type="Proteomes" id="UP000220836">
    <property type="component" value="Unassembled WGS sequence"/>
</dbReference>
<accession>A0A238JYZ1</accession>
<dbReference type="RefSeq" id="WP_097803124.1">
    <property type="nucleotide sequence ID" value="NZ_FXYH01000002.1"/>
</dbReference>
<dbReference type="NCBIfam" id="NF047331">
    <property type="entry name" value="phage_HTJ"/>
    <property type="match status" value="1"/>
</dbReference>
<keyword evidence="2" id="KW-1185">Reference proteome</keyword>